<comment type="caution">
    <text evidence="2">The sequence shown here is derived from an EMBL/GenBank/DDBJ whole genome shotgun (WGS) entry which is preliminary data.</text>
</comment>
<evidence type="ECO:0000313" key="2">
    <source>
        <dbReference type="EMBL" id="KAK8759485.1"/>
    </source>
</evidence>
<protein>
    <recommendedName>
        <fullName evidence="4">Secreted protein</fullName>
    </recommendedName>
</protein>
<feature type="signal peptide" evidence="1">
    <location>
        <begin position="1"/>
        <end position="20"/>
    </location>
</feature>
<reference evidence="2 3" key="1">
    <citation type="journal article" date="2023" name="Arcadia Sci">
        <title>De novo assembly of a long-read Amblyomma americanum tick genome.</title>
        <authorList>
            <person name="Chou S."/>
            <person name="Poskanzer K.E."/>
            <person name="Rollins M."/>
            <person name="Thuy-Boun P.S."/>
        </authorList>
    </citation>
    <scope>NUCLEOTIDE SEQUENCE [LARGE SCALE GENOMIC DNA]</scope>
    <source>
        <strain evidence="2">F_SG_1</strain>
        <tissue evidence="2">Salivary glands</tissue>
    </source>
</reference>
<proteinExistence type="predicted"/>
<organism evidence="2 3">
    <name type="scientific">Amblyomma americanum</name>
    <name type="common">Lone star tick</name>
    <dbReference type="NCBI Taxonomy" id="6943"/>
    <lineage>
        <taxon>Eukaryota</taxon>
        <taxon>Metazoa</taxon>
        <taxon>Ecdysozoa</taxon>
        <taxon>Arthropoda</taxon>
        <taxon>Chelicerata</taxon>
        <taxon>Arachnida</taxon>
        <taxon>Acari</taxon>
        <taxon>Parasitiformes</taxon>
        <taxon>Ixodida</taxon>
        <taxon>Ixodoidea</taxon>
        <taxon>Ixodidae</taxon>
        <taxon>Amblyomminae</taxon>
        <taxon>Amblyomma</taxon>
    </lineage>
</organism>
<dbReference type="Proteomes" id="UP001321473">
    <property type="component" value="Unassembled WGS sequence"/>
</dbReference>
<name>A0AAQ4DAJ5_AMBAM</name>
<dbReference type="EMBL" id="JARKHS020033011">
    <property type="protein sequence ID" value="KAK8759485.1"/>
    <property type="molecule type" value="Genomic_DNA"/>
</dbReference>
<feature type="chain" id="PRO_5043028121" description="Secreted protein" evidence="1">
    <location>
        <begin position="21"/>
        <end position="92"/>
    </location>
</feature>
<keyword evidence="3" id="KW-1185">Reference proteome</keyword>
<evidence type="ECO:0008006" key="4">
    <source>
        <dbReference type="Google" id="ProtNLM"/>
    </source>
</evidence>
<evidence type="ECO:0000313" key="3">
    <source>
        <dbReference type="Proteomes" id="UP001321473"/>
    </source>
</evidence>
<gene>
    <name evidence="2" type="ORF">V5799_002883</name>
</gene>
<dbReference type="AlphaFoldDB" id="A0AAQ4DAJ5"/>
<sequence>MKGTVATLCVISALIGLSEFQPLPTTTRKPFCPRWCPLGAHPGHRCAPMCTCVRRPPSGSVQLPCVWSPAQAVPRYHPKQRPAKIVVFHPRQ</sequence>
<evidence type="ECO:0000256" key="1">
    <source>
        <dbReference type="SAM" id="SignalP"/>
    </source>
</evidence>
<accession>A0AAQ4DAJ5</accession>
<keyword evidence="1" id="KW-0732">Signal</keyword>